<evidence type="ECO:0000313" key="1">
    <source>
        <dbReference type="EMBL" id="MBN4068890.1"/>
    </source>
</evidence>
<reference evidence="1 2" key="1">
    <citation type="submission" date="2021-02" db="EMBL/GenBank/DDBJ databases">
        <title>Activity-based single-cell genomes from oceanic crustal fluid captures similar information to metagenomic and metatranscriptomic surveys with orders of magnitude less sampling.</title>
        <authorList>
            <person name="D'Angelo T.S."/>
            <person name="Orcutt B.N."/>
        </authorList>
    </citation>
    <scope>NUCLEOTIDE SEQUENCE [LARGE SCALE GENOMIC DNA]</scope>
    <source>
        <strain evidence="1">AH-315-G02</strain>
    </source>
</reference>
<gene>
    <name evidence="1" type="ORF">JYU06_05165</name>
</gene>
<keyword evidence="2" id="KW-1185">Reference proteome</keyword>
<organism evidence="1 2">
    <name type="scientific">Desulfotalea psychrophila</name>
    <dbReference type="NCBI Taxonomy" id="84980"/>
    <lineage>
        <taxon>Bacteria</taxon>
        <taxon>Pseudomonadati</taxon>
        <taxon>Thermodesulfobacteriota</taxon>
        <taxon>Desulfobulbia</taxon>
        <taxon>Desulfobulbales</taxon>
        <taxon>Desulfocapsaceae</taxon>
        <taxon>Desulfotalea</taxon>
    </lineage>
</organism>
<accession>A0ABS3AZY8</accession>
<protein>
    <submittedName>
        <fullName evidence="1">Phage late control D family protein</fullName>
    </submittedName>
</protein>
<name>A0ABS3AZY8_9BACT</name>
<comment type="caution">
    <text evidence="1">The sequence shown here is derived from an EMBL/GenBank/DDBJ whole genome shotgun (WGS) entry which is preliminary data.</text>
</comment>
<dbReference type="EMBL" id="JAFITO010000074">
    <property type="protein sequence ID" value="MBN4068890.1"/>
    <property type="molecule type" value="Genomic_DNA"/>
</dbReference>
<evidence type="ECO:0000313" key="2">
    <source>
        <dbReference type="Proteomes" id="UP000717534"/>
    </source>
</evidence>
<dbReference type="Proteomes" id="UP000717534">
    <property type="component" value="Unassembled WGS sequence"/>
</dbReference>
<feature type="non-terminal residue" evidence="1">
    <location>
        <position position="1"/>
    </location>
</feature>
<proteinExistence type="predicted"/>
<sequence>LKDWPNKKDSDIASEIFGFHGFKPEVEDTEVIHDETVSTIIQRETDMQFLMRLALRNGFDCYVQGTDGYFGPSQLDESPQPLLAVHFGEESNLNSFSIEVNSITPVNVSMSQIDRMNKEVLDVSVESAQQTSLGDTGPTDILASGMEPGKVYMGMNTATGIPEMEALAQGLYHKAEWFVTGTGEISGNMYGHVLKPRKTVTIKGINERHSGVYYVSRVTHFFSSNGYIQTFSVKRNAIMVVGDEDFASSGGGLF</sequence>
<dbReference type="SUPFAM" id="SSF69279">
    <property type="entry name" value="Phage tail proteins"/>
    <property type="match status" value="1"/>
</dbReference>